<organism evidence="11 12">
    <name type="scientific">Puccinia graminis f. sp. tritici</name>
    <dbReference type="NCBI Taxonomy" id="56615"/>
    <lineage>
        <taxon>Eukaryota</taxon>
        <taxon>Fungi</taxon>
        <taxon>Dikarya</taxon>
        <taxon>Basidiomycota</taxon>
        <taxon>Pucciniomycotina</taxon>
        <taxon>Pucciniomycetes</taxon>
        <taxon>Pucciniales</taxon>
        <taxon>Pucciniaceae</taxon>
        <taxon>Puccinia</taxon>
    </lineage>
</organism>
<gene>
    <name evidence="11" type="ORF">PGTUg99_013273</name>
</gene>
<keyword evidence="4" id="KW-0547">Nucleotide-binding</keyword>
<evidence type="ECO:0000256" key="9">
    <source>
        <dbReference type="SAM" id="MobiDB-lite"/>
    </source>
</evidence>
<comment type="catalytic activity">
    <reaction evidence="8">
        <text>L-seryl-[protein] + ATP = O-phospho-L-seryl-[protein] + ADP + H(+)</text>
        <dbReference type="Rhea" id="RHEA:17989"/>
        <dbReference type="Rhea" id="RHEA-COMP:9863"/>
        <dbReference type="Rhea" id="RHEA-COMP:11604"/>
        <dbReference type="ChEBI" id="CHEBI:15378"/>
        <dbReference type="ChEBI" id="CHEBI:29999"/>
        <dbReference type="ChEBI" id="CHEBI:30616"/>
        <dbReference type="ChEBI" id="CHEBI:83421"/>
        <dbReference type="ChEBI" id="CHEBI:456216"/>
        <dbReference type="EC" id="2.7.11.1"/>
    </reaction>
</comment>
<dbReference type="EMBL" id="VDEP01000239">
    <property type="protein sequence ID" value="KAA1121104.1"/>
    <property type="molecule type" value="Genomic_DNA"/>
</dbReference>
<evidence type="ECO:0000259" key="10">
    <source>
        <dbReference type="PROSITE" id="PS50011"/>
    </source>
</evidence>
<dbReference type="Proteomes" id="UP000325313">
    <property type="component" value="Unassembled WGS sequence"/>
</dbReference>
<feature type="compositionally biased region" description="Basic residues" evidence="9">
    <location>
        <begin position="150"/>
        <end position="164"/>
    </location>
</feature>
<dbReference type="PANTHER" id="PTHR22967">
    <property type="entry name" value="SERINE/THREONINE PROTEIN KINASE"/>
    <property type="match status" value="1"/>
</dbReference>
<comment type="catalytic activity">
    <reaction evidence="7">
        <text>L-threonyl-[protein] + ATP = O-phospho-L-threonyl-[protein] + ADP + H(+)</text>
        <dbReference type="Rhea" id="RHEA:46608"/>
        <dbReference type="Rhea" id="RHEA-COMP:11060"/>
        <dbReference type="Rhea" id="RHEA-COMP:11605"/>
        <dbReference type="ChEBI" id="CHEBI:15378"/>
        <dbReference type="ChEBI" id="CHEBI:30013"/>
        <dbReference type="ChEBI" id="CHEBI:30616"/>
        <dbReference type="ChEBI" id="CHEBI:61977"/>
        <dbReference type="ChEBI" id="CHEBI:456216"/>
        <dbReference type="EC" id="2.7.11.1"/>
    </reaction>
</comment>
<dbReference type="EC" id="2.7.11.1" evidence="1"/>
<reference evidence="11 12" key="1">
    <citation type="submission" date="2019-05" db="EMBL/GenBank/DDBJ databases">
        <title>Emergence of the Ug99 lineage of the wheat stem rust pathogen through somatic hybridization.</title>
        <authorList>
            <person name="Li F."/>
            <person name="Upadhyaya N.M."/>
            <person name="Sperschneider J."/>
            <person name="Matny O."/>
            <person name="Nguyen-Phuc H."/>
            <person name="Mago R."/>
            <person name="Raley C."/>
            <person name="Miller M.E."/>
            <person name="Silverstein K.A.T."/>
            <person name="Henningsen E."/>
            <person name="Hirsch C.D."/>
            <person name="Visser B."/>
            <person name="Pretorius Z.A."/>
            <person name="Steffenson B.J."/>
            <person name="Schwessinger B."/>
            <person name="Dodds P.N."/>
            <person name="Figueroa M."/>
        </authorList>
    </citation>
    <scope>NUCLEOTIDE SEQUENCE [LARGE SCALE GENOMIC DNA]</scope>
    <source>
        <strain evidence="11 12">Ug99</strain>
    </source>
</reference>
<keyword evidence="5" id="KW-0418">Kinase</keyword>
<evidence type="ECO:0000256" key="4">
    <source>
        <dbReference type="ARBA" id="ARBA00022741"/>
    </source>
</evidence>
<feature type="compositionally biased region" description="Polar residues" evidence="9">
    <location>
        <begin position="165"/>
        <end position="176"/>
    </location>
</feature>
<keyword evidence="3" id="KW-0808">Transferase</keyword>
<sequence length="176" mass="19661">MATTYNHQTNRLNNPEQPITASGSSGKLQPGTKVQVGQYVVQVEKFLSEGGFAHVYVASLVSPSSVEGFPVTQNRFVLKRMAVPDKPGLVEVRKEVDVMKQLRPHKHIVYFIEASASSIPASTGYEIFILMEWCPGESSILSSSSSSSHHTTHHHHLSNRRWNHRSPQFKTSKQTH</sequence>
<dbReference type="InterPro" id="IPR000719">
    <property type="entry name" value="Prot_kinase_dom"/>
</dbReference>
<dbReference type="GO" id="GO:0005524">
    <property type="term" value="F:ATP binding"/>
    <property type="evidence" value="ECO:0007669"/>
    <property type="project" value="UniProtKB-KW"/>
</dbReference>
<dbReference type="AlphaFoldDB" id="A0A5B0R8C9"/>
<dbReference type="PANTHER" id="PTHR22967:SF57">
    <property type="entry name" value="AUXILIN, ISOFORM A-RELATED"/>
    <property type="match status" value="1"/>
</dbReference>
<evidence type="ECO:0000256" key="7">
    <source>
        <dbReference type="ARBA" id="ARBA00047899"/>
    </source>
</evidence>
<feature type="region of interest" description="Disordered" evidence="9">
    <location>
        <begin position="144"/>
        <end position="176"/>
    </location>
</feature>
<proteinExistence type="predicted"/>
<evidence type="ECO:0000256" key="6">
    <source>
        <dbReference type="ARBA" id="ARBA00022840"/>
    </source>
</evidence>
<evidence type="ECO:0000313" key="11">
    <source>
        <dbReference type="EMBL" id="KAA1121104.1"/>
    </source>
</evidence>
<accession>A0A5B0R8C9</accession>
<comment type="caution">
    <text evidence="11">The sequence shown here is derived from an EMBL/GenBank/DDBJ whole genome shotgun (WGS) entry which is preliminary data.</text>
</comment>
<feature type="region of interest" description="Disordered" evidence="9">
    <location>
        <begin position="1"/>
        <end position="28"/>
    </location>
</feature>
<dbReference type="GO" id="GO:0000147">
    <property type="term" value="P:actin cortical patch assembly"/>
    <property type="evidence" value="ECO:0007669"/>
    <property type="project" value="TreeGrafter"/>
</dbReference>
<evidence type="ECO:0000256" key="2">
    <source>
        <dbReference type="ARBA" id="ARBA00022527"/>
    </source>
</evidence>
<evidence type="ECO:0000313" key="12">
    <source>
        <dbReference type="Proteomes" id="UP000325313"/>
    </source>
</evidence>
<evidence type="ECO:0000256" key="1">
    <source>
        <dbReference type="ARBA" id="ARBA00012513"/>
    </source>
</evidence>
<keyword evidence="2" id="KW-0723">Serine/threonine-protein kinase</keyword>
<feature type="domain" description="Protein kinase" evidence="10">
    <location>
        <begin position="41"/>
        <end position="176"/>
    </location>
</feature>
<dbReference type="SUPFAM" id="SSF56112">
    <property type="entry name" value="Protein kinase-like (PK-like)"/>
    <property type="match status" value="1"/>
</dbReference>
<dbReference type="InterPro" id="IPR011009">
    <property type="entry name" value="Kinase-like_dom_sf"/>
</dbReference>
<dbReference type="Gene3D" id="3.30.200.20">
    <property type="entry name" value="Phosphorylase Kinase, domain 1"/>
    <property type="match status" value="1"/>
</dbReference>
<feature type="compositionally biased region" description="Polar residues" evidence="9">
    <location>
        <begin position="1"/>
        <end position="27"/>
    </location>
</feature>
<name>A0A5B0R8C9_PUCGR</name>
<evidence type="ECO:0000256" key="3">
    <source>
        <dbReference type="ARBA" id="ARBA00022679"/>
    </source>
</evidence>
<evidence type="ECO:0000256" key="5">
    <source>
        <dbReference type="ARBA" id="ARBA00022777"/>
    </source>
</evidence>
<evidence type="ECO:0000256" key="8">
    <source>
        <dbReference type="ARBA" id="ARBA00048679"/>
    </source>
</evidence>
<dbReference type="PROSITE" id="PS50011">
    <property type="entry name" value="PROTEIN_KINASE_DOM"/>
    <property type="match status" value="1"/>
</dbReference>
<dbReference type="GO" id="GO:0007015">
    <property type="term" value="P:actin filament organization"/>
    <property type="evidence" value="ECO:0007669"/>
    <property type="project" value="TreeGrafter"/>
</dbReference>
<keyword evidence="6" id="KW-0067">ATP-binding</keyword>
<dbReference type="GO" id="GO:0004674">
    <property type="term" value="F:protein serine/threonine kinase activity"/>
    <property type="evidence" value="ECO:0007669"/>
    <property type="project" value="UniProtKB-KW"/>
</dbReference>
<protein>
    <recommendedName>
        <fullName evidence="1">non-specific serine/threonine protein kinase</fullName>
        <ecNumber evidence="1">2.7.11.1</ecNumber>
    </recommendedName>
</protein>
<dbReference type="GO" id="GO:0005737">
    <property type="term" value="C:cytoplasm"/>
    <property type="evidence" value="ECO:0007669"/>
    <property type="project" value="TreeGrafter"/>
</dbReference>